<reference evidence="2" key="1">
    <citation type="journal article" date="2023" name="Science">
        <title>Genome structures resolve the early diversification of teleost fishes.</title>
        <authorList>
            <person name="Parey E."/>
            <person name="Louis A."/>
            <person name="Montfort J."/>
            <person name="Bouchez O."/>
            <person name="Roques C."/>
            <person name="Iampietro C."/>
            <person name="Lluch J."/>
            <person name="Castinel A."/>
            <person name="Donnadieu C."/>
            <person name="Desvignes T."/>
            <person name="Floi Bucao C."/>
            <person name="Jouanno E."/>
            <person name="Wen M."/>
            <person name="Mejri S."/>
            <person name="Dirks R."/>
            <person name="Jansen H."/>
            <person name="Henkel C."/>
            <person name="Chen W.J."/>
            <person name="Zahm M."/>
            <person name="Cabau C."/>
            <person name="Klopp C."/>
            <person name="Thompson A.W."/>
            <person name="Robinson-Rechavi M."/>
            <person name="Braasch I."/>
            <person name="Lecointre G."/>
            <person name="Bobe J."/>
            <person name="Postlethwait J.H."/>
            <person name="Berthelot C."/>
            <person name="Roest Crollius H."/>
            <person name="Guiguen Y."/>
        </authorList>
    </citation>
    <scope>NUCLEOTIDE SEQUENCE</scope>
    <source>
        <strain evidence="2">NC1722</strain>
    </source>
</reference>
<organism evidence="2 3">
    <name type="scientific">Aldrovandia affinis</name>
    <dbReference type="NCBI Taxonomy" id="143900"/>
    <lineage>
        <taxon>Eukaryota</taxon>
        <taxon>Metazoa</taxon>
        <taxon>Chordata</taxon>
        <taxon>Craniata</taxon>
        <taxon>Vertebrata</taxon>
        <taxon>Euteleostomi</taxon>
        <taxon>Actinopterygii</taxon>
        <taxon>Neopterygii</taxon>
        <taxon>Teleostei</taxon>
        <taxon>Notacanthiformes</taxon>
        <taxon>Halosauridae</taxon>
        <taxon>Aldrovandia</taxon>
    </lineage>
</organism>
<name>A0AAD7SC50_9TELE</name>
<evidence type="ECO:0000313" key="3">
    <source>
        <dbReference type="Proteomes" id="UP001221898"/>
    </source>
</evidence>
<accession>A0AAD7SC50</accession>
<evidence type="ECO:0000313" key="2">
    <source>
        <dbReference type="EMBL" id="KAJ8399754.1"/>
    </source>
</evidence>
<dbReference type="Proteomes" id="UP001221898">
    <property type="component" value="Unassembled WGS sequence"/>
</dbReference>
<feature type="region of interest" description="Disordered" evidence="1">
    <location>
        <begin position="154"/>
        <end position="182"/>
    </location>
</feature>
<gene>
    <name evidence="2" type="ORF">AAFF_G00408590</name>
</gene>
<sequence length="182" mass="20440">MMHTQVPRPFINPRPAHSFLQPSANLYKTFIAAIKERCFYAAKWPGAKWAMGLRQQERWGAESAQWEMCRGSRADSDIPHLLREWSCPGRRLRSRRRAGERLRARGRRLTGTALGSSGGEGESLAVREWVPALAPDSRWESDRDECHVSAGCCLPRSLQGPPGGERQSHSIYPPIPAPTRSP</sequence>
<evidence type="ECO:0000256" key="1">
    <source>
        <dbReference type="SAM" id="MobiDB-lite"/>
    </source>
</evidence>
<protein>
    <submittedName>
        <fullName evidence="2">Uncharacterized protein</fullName>
    </submittedName>
</protein>
<dbReference type="AlphaFoldDB" id="A0AAD7SC50"/>
<keyword evidence="3" id="KW-1185">Reference proteome</keyword>
<proteinExistence type="predicted"/>
<dbReference type="EMBL" id="JAINUG010000081">
    <property type="protein sequence ID" value="KAJ8399754.1"/>
    <property type="molecule type" value="Genomic_DNA"/>
</dbReference>
<feature type="compositionally biased region" description="Pro residues" evidence="1">
    <location>
        <begin position="173"/>
        <end position="182"/>
    </location>
</feature>
<comment type="caution">
    <text evidence="2">The sequence shown here is derived from an EMBL/GenBank/DDBJ whole genome shotgun (WGS) entry which is preliminary data.</text>
</comment>